<sequence>MGGDLDFGWLGEASDAIARGAATTIGMILVSAVVGIVLSVIGAAGRRSRHVPIRYFVTGYVELIRNTPFIVQMFFIFFGLPSIGLVLNPLVVAILAITINLTAYGIEIVGAGLDAVPPGQTEAGMALGLRPGQIFVKVVLPQALRVISPALTSQIIIMMLESAAVSQIAVKELTYEADLIQARTFLPFETYLVVALIYLGLSIILRRVLLNGGQRFLFRGAA</sequence>
<name>A0ABQ6CN43_9HYPH</name>
<evidence type="ECO:0000256" key="8">
    <source>
        <dbReference type="RuleBase" id="RU363032"/>
    </source>
</evidence>
<dbReference type="Pfam" id="PF00528">
    <property type="entry name" value="BPD_transp_1"/>
    <property type="match status" value="1"/>
</dbReference>
<feature type="domain" description="ABC transmembrane type-1" evidence="9">
    <location>
        <begin position="21"/>
        <end position="209"/>
    </location>
</feature>
<keyword evidence="4" id="KW-1003">Cell membrane</keyword>
<keyword evidence="6 8" id="KW-1133">Transmembrane helix</keyword>
<reference evidence="11" key="1">
    <citation type="journal article" date="2019" name="Int. J. Syst. Evol. Microbiol.">
        <title>The Global Catalogue of Microorganisms (GCM) 10K type strain sequencing project: providing services to taxonomists for standard genome sequencing and annotation.</title>
        <authorList>
            <consortium name="The Broad Institute Genomics Platform"/>
            <consortium name="The Broad Institute Genome Sequencing Center for Infectious Disease"/>
            <person name="Wu L."/>
            <person name="Ma J."/>
        </authorList>
    </citation>
    <scope>NUCLEOTIDE SEQUENCE [LARGE SCALE GENOMIC DNA]</scope>
    <source>
        <strain evidence="11">NBRC 101365</strain>
    </source>
</reference>
<dbReference type="EMBL" id="BSPC01000054">
    <property type="protein sequence ID" value="GLS21768.1"/>
    <property type="molecule type" value="Genomic_DNA"/>
</dbReference>
<comment type="caution">
    <text evidence="10">The sequence shown here is derived from an EMBL/GenBank/DDBJ whole genome shotgun (WGS) entry which is preliminary data.</text>
</comment>
<evidence type="ECO:0000256" key="1">
    <source>
        <dbReference type="ARBA" id="ARBA00004429"/>
    </source>
</evidence>
<feature type="transmembrane region" description="Helical" evidence="8">
    <location>
        <begin position="191"/>
        <end position="209"/>
    </location>
</feature>
<dbReference type="NCBIfam" id="TIGR01726">
    <property type="entry name" value="HEQRo_perm_3TM"/>
    <property type="match status" value="1"/>
</dbReference>
<keyword evidence="5 8" id="KW-0812">Transmembrane</keyword>
<dbReference type="PANTHER" id="PTHR30614">
    <property type="entry name" value="MEMBRANE COMPONENT OF AMINO ACID ABC TRANSPORTER"/>
    <property type="match status" value="1"/>
</dbReference>
<evidence type="ECO:0000256" key="4">
    <source>
        <dbReference type="ARBA" id="ARBA00022475"/>
    </source>
</evidence>
<evidence type="ECO:0000256" key="7">
    <source>
        <dbReference type="ARBA" id="ARBA00023136"/>
    </source>
</evidence>
<organism evidence="10 11">
    <name type="scientific">Labrys miyagiensis</name>
    <dbReference type="NCBI Taxonomy" id="346912"/>
    <lineage>
        <taxon>Bacteria</taxon>
        <taxon>Pseudomonadati</taxon>
        <taxon>Pseudomonadota</taxon>
        <taxon>Alphaproteobacteria</taxon>
        <taxon>Hyphomicrobiales</taxon>
        <taxon>Xanthobacteraceae</taxon>
        <taxon>Labrys</taxon>
    </lineage>
</organism>
<evidence type="ECO:0000256" key="6">
    <source>
        <dbReference type="ARBA" id="ARBA00022989"/>
    </source>
</evidence>
<evidence type="ECO:0000313" key="11">
    <source>
        <dbReference type="Proteomes" id="UP001156882"/>
    </source>
</evidence>
<evidence type="ECO:0000313" key="10">
    <source>
        <dbReference type="EMBL" id="GLS21768.1"/>
    </source>
</evidence>
<dbReference type="InterPro" id="IPR043429">
    <property type="entry name" value="ArtM/GltK/GlnP/TcyL/YhdX-like"/>
</dbReference>
<dbReference type="InterPro" id="IPR035906">
    <property type="entry name" value="MetI-like_sf"/>
</dbReference>
<evidence type="ECO:0000259" key="9">
    <source>
        <dbReference type="PROSITE" id="PS50928"/>
    </source>
</evidence>
<dbReference type="PROSITE" id="PS50928">
    <property type="entry name" value="ABC_TM1"/>
    <property type="match status" value="1"/>
</dbReference>
<dbReference type="CDD" id="cd06261">
    <property type="entry name" value="TM_PBP2"/>
    <property type="match status" value="1"/>
</dbReference>
<keyword evidence="11" id="KW-1185">Reference proteome</keyword>
<evidence type="ECO:0000256" key="3">
    <source>
        <dbReference type="ARBA" id="ARBA00022448"/>
    </source>
</evidence>
<dbReference type="InterPro" id="IPR010065">
    <property type="entry name" value="AA_ABC_transptr_permease_3TM"/>
</dbReference>
<keyword evidence="3 8" id="KW-0813">Transport</keyword>
<gene>
    <name evidence="10" type="ORF">GCM10007874_47850</name>
</gene>
<feature type="transmembrane region" description="Helical" evidence="8">
    <location>
        <begin position="20"/>
        <end position="44"/>
    </location>
</feature>
<dbReference type="RefSeq" id="WP_284314771.1">
    <property type="nucleotide sequence ID" value="NZ_BSPC01000054.1"/>
</dbReference>
<dbReference type="Gene3D" id="1.10.3720.10">
    <property type="entry name" value="MetI-like"/>
    <property type="match status" value="1"/>
</dbReference>
<dbReference type="SUPFAM" id="SSF161098">
    <property type="entry name" value="MetI-like"/>
    <property type="match status" value="1"/>
</dbReference>
<evidence type="ECO:0000256" key="2">
    <source>
        <dbReference type="ARBA" id="ARBA00010072"/>
    </source>
</evidence>
<keyword evidence="7 8" id="KW-0472">Membrane</keyword>
<accession>A0ABQ6CN43</accession>
<protein>
    <submittedName>
        <fullName evidence="10">Polar amino acid ABC transporter permease</fullName>
    </submittedName>
</protein>
<evidence type="ECO:0000256" key="5">
    <source>
        <dbReference type="ARBA" id="ARBA00022692"/>
    </source>
</evidence>
<comment type="similarity">
    <text evidence="2">Belongs to the binding-protein-dependent transport system permease family. HisMQ subfamily.</text>
</comment>
<proteinExistence type="inferred from homology"/>
<dbReference type="InterPro" id="IPR000515">
    <property type="entry name" value="MetI-like"/>
</dbReference>
<dbReference type="PANTHER" id="PTHR30614:SF35">
    <property type="entry name" value="ABC TRANSPORTER PERMEASE PROTEIN"/>
    <property type="match status" value="1"/>
</dbReference>
<feature type="transmembrane region" description="Helical" evidence="8">
    <location>
        <begin position="74"/>
        <end position="99"/>
    </location>
</feature>
<comment type="subcellular location">
    <subcellularLocation>
        <location evidence="1">Cell inner membrane</location>
        <topology evidence="1">Multi-pass membrane protein</topology>
    </subcellularLocation>
    <subcellularLocation>
        <location evidence="8">Cell membrane</location>
        <topology evidence="8">Multi-pass membrane protein</topology>
    </subcellularLocation>
</comment>
<dbReference type="Proteomes" id="UP001156882">
    <property type="component" value="Unassembled WGS sequence"/>
</dbReference>